<evidence type="ECO:0000313" key="9">
    <source>
        <dbReference type="EMBL" id="KAK2883427.1"/>
    </source>
</evidence>
<protein>
    <recommendedName>
        <fullName evidence="8">Fibronectin type-III domain-containing protein</fullName>
    </recommendedName>
</protein>
<feature type="signal peptide" evidence="7">
    <location>
        <begin position="1"/>
        <end position="20"/>
    </location>
</feature>
<dbReference type="Pfam" id="PF09294">
    <property type="entry name" value="Interfer-bind"/>
    <property type="match status" value="1"/>
</dbReference>
<dbReference type="SUPFAM" id="SSF49265">
    <property type="entry name" value="Fibronectin type III"/>
    <property type="match status" value="2"/>
</dbReference>
<evidence type="ECO:0000256" key="4">
    <source>
        <dbReference type="ARBA" id="ARBA00023170"/>
    </source>
</evidence>
<dbReference type="Gene3D" id="2.60.40.10">
    <property type="entry name" value="Immunoglobulins"/>
    <property type="match status" value="2"/>
</dbReference>
<name>A0AA88PHK4_9TELE</name>
<dbReference type="AlphaFoldDB" id="A0AA88PHK4"/>
<evidence type="ECO:0000256" key="3">
    <source>
        <dbReference type="ARBA" id="ARBA00023157"/>
    </source>
</evidence>
<dbReference type="Pfam" id="PF01108">
    <property type="entry name" value="Tissue_fac"/>
    <property type="match status" value="1"/>
</dbReference>
<comment type="caution">
    <text evidence="9">The sequence shown here is derived from an EMBL/GenBank/DDBJ whole genome shotgun (WGS) entry which is preliminary data.</text>
</comment>
<dbReference type="Proteomes" id="UP001187343">
    <property type="component" value="Unassembled WGS sequence"/>
</dbReference>
<dbReference type="InterPro" id="IPR050650">
    <property type="entry name" value="Type-II_Cytokine-TF_Rcpt"/>
</dbReference>
<dbReference type="InterPro" id="IPR015373">
    <property type="entry name" value="Interferon/interleukin_rcp_dom"/>
</dbReference>
<evidence type="ECO:0000256" key="6">
    <source>
        <dbReference type="SAM" id="Phobius"/>
    </source>
</evidence>
<dbReference type="GO" id="GO:0005886">
    <property type="term" value="C:plasma membrane"/>
    <property type="evidence" value="ECO:0007669"/>
    <property type="project" value="TreeGrafter"/>
</dbReference>
<dbReference type="PANTHER" id="PTHR20859">
    <property type="entry name" value="INTERFERON/INTERLEUKIN RECEPTOR"/>
    <property type="match status" value="1"/>
</dbReference>
<evidence type="ECO:0000313" key="10">
    <source>
        <dbReference type="Proteomes" id="UP001187343"/>
    </source>
</evidence>
<proteinExistence type="inferred from homology"/>
<keyword evidence="3" id="KW-1015">Disulfide bond</keyword>
<gene>
    <name evidence="9" type="ORF">Q8A67_017064</name>
</gene>
<keyword evidence="6" id="KW-0472">Membrane</keyword>
<comment type="similarity">
    <text evidence="1">Belongs to the type II cytokine receptor family.</text>
</comment>
<dbReference type="EMBL" id="JAUYZG010000017">
    <property type="protein sequence ID" value="KAK2883427.1"/>
    <property type="molecule type" value="Genomic_DNA"/>
</dbReference>
<keyword evidence="2 7" id="KW-0732">Signal</keyword>
<dbReference type="InterPro" id="IPR013783">
    <property type="entry name" value="Ig-like_fold"/>
</dbReference>
<feature type="region of interest" description="Disordered" evidence="5">
    <location>
        <begin position="368"/>
        <end position="412"/>
    </location>
</feature>
<accession>A0AA88PHK4</accession>
<dbReference type="PANTHER" id="PTHR20859:SF86">
    <property type="entry name" value="INTERLEUKIN-20 RECEPTOR SUBUNIT ALPHA"/>
    <property type="match status" value="1"/>
</dbReference>
<dbReference type="PROSITE" id="PS50853">
    <property type="entry name" value="FN3"/>
    <property type="match status" value="1"/>
</dbReference>
<keyword evidence="4" id="KW-0675">Receptor</keyword>
<sequence>MDTILLIALCLLWARQPASSVEGLLEPRDVHFYSENLRNIVRWTPGEGSPKNTVYTVEYAIYGDEEQDSTAQVRWSRVEHCTSISQNECDVSQETSDLEEEYYARVRAISANTQSVWTESMTRFSPQFDTIIGAPQVELTVLQNYVNVTIKGPFRWRTKRTKKDKSLWKIFPHMFYNVSVFSSRSDHTKVSHLKSGNLTLGPLDFSTQLCVVVQAQSESRPLAYKPSVRQCVETPRDPFRDQLLAAMLGGVLPSALCLCVLAVLGGLIHCYITDHRQKLPENVRVANMSEKLHALLPQMPQTVIVNMIKIGGESALLSPGSCEDFSKADVQQAQSLKAAPALPVGYAQQLVAPSVASAPPLADLWDEDSVSVDSEPQEPQHSEPGDYGIVVPAAFKPPGHRESESSPYRTQGHTIQPVDACEDEPDDEDQAQIFLDWSPDTRELKIPLMSSLGQVDGAQIQTEAVTLLPNVILRQSSEDTCDPEDDFTKMERDWGLIIHSSSD</sequence>
<evidence type="ECO:0000256" key="5">
    <source>
        <dbReference type="SAM" id="MobiDB-lite"/>
    </source>
</evidence>
<feature type="domain" description="Fibronectin type-III" evidence="8">
    <location>
        <begin position="26"/>
        <end position="128"/>
    </location>
</feature>
<reference evidence="9" key="1">
    <citation type="submission" date="2023-08" db="EMBL/GenBank/DDBJ databases">
        <title>Chromosome-level Genome Assembly of mud carp (Cirrhinus molitorella).</title>
        <authorList>
            <person name="Liu H."/>
        </authorList>
    </citation>
    <scope>NUCLEOTIDE SEQUENCE</scope>
    <source>
        <strain evidence="9">Prfri</strain>
        <tissue evidence="9">Muscle</tissue>
    </source>
</reference>
<dbReference type="InterPro" id="IPR036116">
    <property type="entry name" value="FN3_sf"/>
</dbReference>
<dbReference type="InterPro" id="IPR003961">
    <property type="entry name" value="FN3_dom"/>
</dbReference>
<evidence type="ECO:0000256" key="2">
    <source>
        <dbReference type="ARBA" id="ARBA00022729"/>
    </source>
</evidence>
<feature type="chain" id="PRO_5041706003" description="Fibronectin type-III domain-containing protein" evidence="7">
    <location>
        <begin position="21"/>
        <end position="503"/>
    </location>
</feature>
<keyword evidence="6" id="KW-0812">Transmembrane</keyword>
<evidence type="ECO:0000256" key="1">
    <source>
        <dbReference type="ARBA" id="ARBA00005399"/>
    </source>
</evidence>
<dbReference type="CDD" id="cd00063">
    <property type="entry name" value="FN3"/>
    <property type="match status" value="1"/>
</dbReference>
<keyword evidence="6" id="KW-1133">Transmembrane helix</keyword>
<evidence type="ECO:0000259" key="8">
    <source>
        <dbReference type="PROSITE" id="PS50853"/>
    </source>
</evidence>
<keyword evidence="10" id="KW-1185">Reference proteome</keyword>
<feature type="transmembrane region" description="Helical" evidence="6">
    <location>
        <begin position="243"/>
        <end position="268"/>
    </location>
</feature>
<dbReference type="FunFam" id="2.60.40.10:FF:000348">
    <property type="entry name" value="Interleukin 20 receptor subunit alpha"/>
    <property type="match status" value="1"/>
</dbReference>
<dbReference type="GO" id="GO:0004896">
    <property type="term" value="F:cytokine receptor activity"/>
    <property type="evidence" value="ECO:0007669"/>
    <property type="project" value="TreeGrafter"/>
</dbReference>
<evidence type="ECO:0000256" key="7">
    <source>
        <dbReference type="SAM" id="SignalP"/>
    </source>
</evidence>
<organism evidence="9 10">
    <name type="scientific">Cirrhinus molitorella</name>
    <name type="common">mud carp</name>
    <dbReference type="NCBI Taxonomy" id="172907"/>
    <lineage>
        <taxon>Eukaryota</taxon>
        <taxon>Metazoa</taxon>
        <taxon>Chordata</taxon>
        <taxon>Craniata</taxon>
        <taxon>Vertebrata</taxon>
        <taxon>Euteleostomi</taxon>
        <taxon>Actinopterygii</taxon>
        <taxon>Neopterygii</taxon>
        <taxon>Teleostei</taxon>
        <taxon>Ostariophysi</taxon>
        <taxon>Cypriniformes</taxon>
        <taxon>Cyprinidae</taxon>
        <taxon>Labeoninae</taxon>
        <taxon>Labeonini</taxon>
        <taxon>Cirrhinus</taxon>
    </lineage>
</organism>